<evidence type="ECO:0000256" key="3">
    <source>
        <dbReference type="ARBA" id="ARBA00021907"/>
    </source>
</evidence>
<keyword evidence="4 10" id="KW-1003">Cell membrane</keyword>
<feature type="transmembrane region" description="Helical" evidence="11">
    <location>
        <begin position="257"/>
        <end position="277"/>
    </location>
</feature>
<dbReference type="GO" id="GO:0005886">
    <property type="term" value="C:plasma membrane"/>
    <property type="evidence" value="ECO:0007669"/>
    <property type="project" value="UniProtKB-SubCell"/>
</dbReference>
<feature type="transmembrane region" description="Helical" evidence="11">
    <location>
        <begin position="20"/>
        <end position="41"/>
    </location>
</feature>
<dbReference type="Pfam" id="PF02687">
    <property type="entry name" value="FtsX"/>
    <property type="match status" value="1"/>
</dbReference>
<dbReference type="PANTHER" id="PTHR47755:SF1">
    <property type="entry name" value="CELL DIVISION PROTEIN FTSX"/>
    <property type="match status" value="1"/>
</dbReference>
<dbReference type="AlphaFoldDB" id="A0A538SKA6"/>
<dbReference type="Proteomes" id="UP000320184">
    <property type="component" value="Unassembled WGS sequence"/>
</dbReference>
<feature type="transmembrane region" description="Helical" evidence="11">
    <location>
        <begin position="170"/>
        <end position="191"/>
    </location>
</feature>
<evidence type="ECO:0000256" key="11">
    <source>
        <dbReference type="SAM" id="Phobius"/>
    </source>
</evidence>
<keyword evidence="5 10" id="KW-0132">Cell division</keyword>
<keyword evidence="9 10" id="KW-0131">Cell cycle</keyword>
<organism evidence="14 15">
    <name type="scientific">Eiseniibacteriota bacterium</name>
    <dbReference type="NCBI Taxonomy" id="2212470"/>
    <lineage>
        <taxon>Bacteria</taxon>
        <taxon>Candidatus Eiseniibacteriota</taxon>
    </lineage>
</organism>
<accession>A0A538SKA6</accession>
<evidence type="ECO:0000256" key="4">
    <source>
        <dbReference type="ARBA" id="ARBA00022475"/>
    </source>
</evidence>
<evidence type="ECO:0000256" key="2">
    <source>
        <dbReference type="ARBA" id="ARBA00007379"/>
    </source>
</evidence>
<evidence type="ECO:0000256" key="10">
    <source>
        <dbReference type="PIRNR" id="PIRNR003097"/>
    </source>
</evidence>
<keyword evidence="8 10" id="KW-0472">Membrane</keyword>
<comment type="caution">
    <text evidence="14">The sequence shown here is derived from an EMBL/GenBank/DDBJ whole genome shotgun (WGS) entry which is preliminary data.</text>
</comment>
<comment type="subcellular location">
    <subcellularLocation>
        <location evidence="1">Cell membrane</location>
        <topology evidence="1">Multi-pass membrane protein</topology>
    </subcellularLocation>
</comment>
<comment type="similarity">
    <text evidence="2 10">Belongs to the ABC-4 integral membrane protein family. FtsX subfamily.</text>
</comment>
<dbReference type="Pfam" id="PF18075">
    <property type="entry name" value="FtsX_ECD"/>
    <property type="match status" value="1"/>
</dbReference>
<proteinExistence type="inferred from homology"/>
<feature type="domain" description="FtsX extracellular" evidence="13">
    <location>
        <begin position="56"/>
        <end position="149"/>
    </location>
</feature>
<dbReference type="InterPro" id="IPR003838">
    <property type="entry name" value="ABC3_permease_C"/>
</dbReference>
<reference evidence="14 15" key="1">
    <citation type="journal article" date="2019" name="Nat. Microbiol.">
        <title>Mediterranean grassland soil C-N compound turnover is dependent on rainfall and depth, and is mediated by genomically divergent microorganisms.</title>
        <authorList>
            <person name="Diamond S."/>
            <person name="Andeer P.F."/>
            <person name="Li Z."/>
            <person name="Crits-Christoph A."/>
            <person name="Burstein D."/>
            <person name="Anantharaman K."/>
            <person name="Lane K.R."/>
            <person name="Thomas B.C."/>
            <person name="Pan C."/>
            <person name="Northen T.R."/>
            <person name="Banfield J.F."/>
        </authorList>
    </citation>
    <scope>NUCLEOTIDE SEQUENCE [LARGE SCALE GENOMIC DNA]</scope>
    <source>
        <strain evidence="14">WS_3</strain>
    </source>
</reference>
<protein>
    <recommendedName>
        <fullName evidence="3 10">Cell division protein FtsX</fullName>
    </recommendedName>
</protein>
<gene>
    <name evidence="14" type="ORF">E6K73_04785</name>
</gene>
<dbReference type="EMBL" id="VBOT01000053">
    <property type="protein sequence ID" value="TMQ51814.1"/>
    <property type="molecule type" value="Genomic_DNA"/>
</dbReference>
<evidence type="ECO:0000256" key="1">
    <source>
        <dbReference type="ARBA" id="ARBA00004651"/>
    </source>
</evidence>
<keyword evidence="6 11" id="KW-0812">Transmembrane</keyword>
<evidence type="ECO:0000256" key="8">
    <source>
        <dbReference type="ARBA" id="ARBA00023136"/>
    </source>
</evidence>
<feature type="domain" description="ABC3 transporter permease C-terminal" evidence="12">
    <location>
        <begin position="172"/>
        <end position="282"/>
    </location>
</feature>
<dbReference type="Gene3D" id="3.30.70.3040">
    <property type="match status" value="1"/>
</dbReference>
<feature type="transmembrane region" description="Helical" evidence="11">
    <location>
        <begin position="212"/>
        <end position="237"/>
    </location>
</feature>
<dbReference type="InterPro" id="IPR004513">
    <property type="entry name" value="FtsX"/>
</dbReference>
<evidence type="ECO:0000259" key="13">
    <source>
        <dbReference type="Pfam" id="PF18075"/>
    </source>
</evidence>
<evidence type="ECO:0000256" key="7">
    <source>
        <dbReference type="ARBA" id="ARBA00022989"/>
    </source>
</evidence>
<evidence type="ECO:0000256" key="5">
    <source>
        <dbReference type="ARBA" id="ARBA00022618"/>
    </source>
</evidence>
<keyword evidence="7 11" id="KW-1133">Transmembrane helix</keyword>
<evidence type="ECO:0000313" key="14">
    <source>
        <dbReference type="EMBL" id="TMQ51814.1"/>
    </source>
</evidence>
<dbReference type="PANTHER" id="PTHR47755">
    <property type="entry name" value="CELL DIVISION PROTEIN FTSX"/>
    <property type="match status" value="1"/>
</dbReference>
<evidence type="ECO:0000259" key="12">
    <source>
        <dbReference type="Pfam" id="PF02687"/>
    </source>
</evidence>
<dbReference type="InterPro" id="IPR040690">
    <property type="entry name" value="FtsX_ECD"/>
</dbReference>
<dbReference type="GO" id="GO:0051301">
    <property type="term" value="P:cell division"/>
    <property type="evidence" value="ECO:0007669"/>
    <property type="project" value="UniProtKB-KW"/>
</dbReference>
<evidence type="ECO:0000313" key="15">
    <source>
        <dbReference type="Proteomes" id="UP000320184"/>
    </source>
</evidence>
<evidence type="ECO:0000256" key="6">
    <source>
        <dbReference type="ARBA" id="ARBA00022692"/>
    </source>
</evidence>
<sequence>MHLFYFREAWRSLKHHRGLAYTAIVSLTAALTLSGVFLLLAHNVELALRLVGDRREMVVYLRDSVTKEQRDGLVARLLQLYGTEVTYVNKDQAWKELSDQIGDRELLEAVDTNPLPASLRVKLKPELLNYRAMDDAARQVRVFPEVEDVRYGGEWVRRLDELGLGLRRGAMIAGLTVAIAIVFVIYNTIRLTVMARRPQVEIMSRLGATDRFIAAPFVIEAMLQAALAALLALGLVFALERAFEARVVAVSFLPVTWAATFLGAVVLLSWMAAMLALSRVLRAVGP</sequence>
<name>A0A538SKA6_UNCEI</name>
<evidence type="ECO:0000256" key="9">
    <source>
        <dbReference type="ARBA" id="ARBA00023306"/>
    </source>
</evidence>
<dbReference type="PIRSF" id="PIRSF003097">
    <property type="entry name" value="FtsX"/>
    <property type="match status" value="1"/>
</dbReference>